<evidence type="ECO:0008006" key="3">
    <source>
        <dbReference type="Google" id="ProtNLM"/>
    </source>
</evidence>
<evidence type="ECO:0000313" key="2">
    <source>
        <dbReference type="Proteomes" id="UP000663879"/>
    </source>
</evidence>
<dbReference type="AlphaFoldDB" id="A0A813Q8F8"/>
<dbReference type="EMBL" id="CAJNOC010000456">
    <property type="protein sequence ID" value="CAF0763746.1"/>
    <property type="molecule type" value="Genomic_DNA"/>
</dbReference>
<dbReference type="OrthoDB" id="10056483at2759"/>
<organism evidence="1 2">
    <name type="scientific">Brachionus calyciflorus</name>
    <dbReference type="NCBI Taxonomy" id="104777"/>
    <lineage>
        <taxon>Eukaryota</taxon>
        <taxon>Metazoa</taxon>
        <taxon>Spiralia</taxon>
        <taxon>Gnathifera</taxon>
        <taxon>Rotifera</taxon>
        <taxon>Eurotatoria</taxon>
        <taxon>Monogononta</taxon>
        <taxon>Pseudotrocha</taxon>
        <taxon>Ploima</taxon>
        <taxon>Brachionidae</taxon>
        <taxon>Brachionus</taxon>
    </lineage>
</organism>
<sequence length="92" mass="10947">MSDSRLYADDNKIFRIHESCLSEKELQFDLDRIVLWSNWWEIPLNDKKCKVIRYGNSINEPNYQIRRGDDSMFKLSNSFGEKDLGVLAMKRD</sequence>
<comment type="caution">
    <text evidence="1">The sequence shown here is derived from an EMBL/GenBank/DDBJ whole genome shotgun (WGS) entry which is preliminary data.</text>
</comment>
<reference evidence="1" key="1">
    <citation type="submission" date="2021-02" db="EMBL/GenBank/DDBJ databases">
        <authorList>
            <person name="Nowell W R."/>
        </authorList>
    </citation>
    <scope>NUCLEOTIDE SEQUENCE</scope>
    <source>
        <strain evidence="1">Ploen Becks lab</strain>
    </source>
</reference>
<dbReference type="Proteomes" id="UP000663879">
    <property type="component" value="Unassembled WGS sequence"/>
</dbReference>
<keyword evidence="2" id="KW-1185">Reference proteome</keyword>
<name>A0A813Q8F8_9BILA</name>
<gene>
    <name evidence="1" type="ORF">OXX778_LOCUS4574</name>
</gene>
<evidence type="ECO:0000313" key="1">
    <source>
        <dbReference type="EMBL" id="CAF0763746.1"/>
    </source>
</evidence>
<accession>A0A813Q8F8</accession>
<proteinExistence type="predicted"/>
<protein>
    <recommendedName>
        <fullName evidence="3">Reverse transcriptase domain-containing protein</fullName>
    </recommendedName>
</protein>